<dbReference type="InParanoid" id="A0A218YXK8"/>
<feature type="compositionally biased region" description="Polar residues" evidence="2">
    <location>
        <begin position="396"/>
        <end position="408"/>
    </location>
</feature>
<dbReference type="AlphaFoldDB" id="A0A218YXK8"/>
<feature type="region of interest" description="Disordered" evidence="2">
    <location>
        <begin position="485"/>
        <end position="510"/>
    </location>
</feature>
<protein>
    <submittedName>
        <fullName evidence="3">Uncharacterized protein</fullName>
    </submittedName>
</protein>
<dbReference type="STRING" id="503106.A0A218YXK8"/>
<dbReference type="EMBL" id="MZNU01000318">
    <property type="protein sequence ID" value="OWP00549.1"/>
    <property type="molecule type" value="Genomic_DNA"/>
</dbReference>
<feature type="compositionally biased region" description="Polar residues" evidence="2">
    <location>
        <begin position="415"/>
        <end position="424"/>
    </location>
</feature>
<dbReference type="OrthoDB" id="4088568at2759"/>
<feature type="region of interest" description="Disordered" evidence="2">
    <location>
        <begin position="338"/>
        <end position="377"/>
    </location>
</feature>
<feature type="coiled-coil region" evidence="1">
    <location>
        <begin position="76"/>
        <end position="218"/>
    </location>
</feature>
<evidence type="ECO:0000256" key="2">
    <source>
        <dbReference type="SAM" id="MobiDB-lite"/>
    </source>
</evidence>
<organism evidence="3 4">
    <name type="scientific">Diplocarpon coronariae</name>
    <dbReference type="NCBI Taxonomy" id="2795749"/>
    <lineage>
        <taxon>Eukaryota</taxon>
        <taxon>Fungi</taxon>
        <taxon>Dikarya</taxon>
        <taxon>Ascomycota</taxon>
        <taxon>Pezizomycotina</taxon>
        <taxon>Leotiomycetes</taxon>
        <taxon>Helotiales</taxon>
        <taxon>Drepanopezizaceae</taxon>
        <taxon>Diplocarpon</taxon>
    </lineage>
</organism>
<feature type="region of interest" description="Disordered" evidence="2">
    <location>
        <begin position="648"/>
        <end position="715"/>
    </location>
</feature>
<sequence>MEQEEDELGALVTALPSFCSTTPTLRCCCGRTDCAVLKHNCVALDDLEKEVRTAASLGQALLVRHEQYMYDAERDRLEMSVKIEKLEADKRLLEDENAKSIKENRGLLDQLEGLNETVAESETHVKGLEATLYSTRQELRRLELLASRTHDLELQLSALEQEQDLLQRTITTTQKEERSAIQRWRKAERRLCDIQEQLERIEREAREEREKHVEVIGRMERQRTVERELDTTSGRLKSAAAAAAATGSRHNGSHVVSHFVKDILQDNANLQMGIVELREMLMNSNDEVQTLREQLLLHQPILEDGGEDNGPSTLRAELAPKEEKEPQVISQALHIHHHYHASKKEEARRPKKKRTSINTTLFTPPKIMKSPKAHQTGDSASMILAQTAVTIPAPITPNNRWSVQSGQMSDFAPSSVPSSPQSMYRQSGLFDRLEIDSSRPTSPSSSVDPMSPQFQPLYHRKRGSEVSTRSFIPPTNFQPHVIHEEEDRNAENLPDLPSSISLEGNTTPSDVPHDIEYLSGDNNREHWTTSLQPQLRRTTSHDSILSISGIDIHTLSSRPSQITILGGSALLRPRSRLGTPTTIVSTEPSTVTPRATMSRQTHDSTAYLRSMRANSSNSRSTSSNSNEGIKTKLGGWVFGRWGMTPQKSSADLNTDYLSPNTRPRPPQRIVSTSNVDPLRSFMGRAPGINQKGPIPGFAKRTEKAPSRVKPDTIDHDSLREVLMEGGFP</sequence>
<comment type="caution">
    <text evidence="3">The sequence shown here is derived from an EMBL/GenBank/DDBJ whole genome shotgun (WGS) entry which is preliminary data.</text>
</comment>
<gene>
    <name evidence="3" type="ORF">B2J93_4298</name>
</gene>
<evidence type="ECO:0000313" key="3">
    <source>
        <dbReference type="EMBL" id="OWP00549.1"/>
    </source>
</evidence>
<feature type="compositionally biased region" description="Polar residues" evidence="2">
    <location>
        <begin position="498"/>
        <end position="509"/>
    </location>
</feature>
<evidence type="ECO:0000256" key="1">
    <source>
        <dbReference type="SAM" id="Coils"/>
    </source>
</evidence>
<feature type="compositionally biased region" description="Polar residues" evidence="2">
    <location>
        <begin position="579"/>
        <end position="599"/>
    </location>
</feature>
<keyword evidence="4" id="KW-1185">Reference proteome</keyword>
<feature type="region of interest" description="Disordered" evidence="2">
    <location>
        <begin position="579"/>
        <end position="603"/>
    </location>
</feature>
<proteinExistence type="predicted"/>
<feature type="compositionally biased region" description="Polar residues" evidence="2">
    <location>
        <begin position="648"/>
        <end position="661"/>
    </location>
</feature>
<feature type="region of interest" description="Disordered" evidence="2">
    <location>
        <begin position="394"/>
        <end position="424"/>
    </location>
</feature>
<evidence type="ECO:0000313" key="4">
    <source>
        <dbReference type="Proteomes" id="UP000242519"/>
    </source>
</evidence>
<dbReference type="Proteomes" id="UP000242519">
    <property type="component" value="Unassembled WGS sequence"/>
</dbReference>
<name>A0A218YXK8_9HELO</name>
<reference evidence="3 4" key="1">
    <citation type="submission" date="2017-04" db="EMBL/GenBank/DDBJ databases">
        <title>Draft genome sequence of Marssonina coronaria NL1: causal agent of apple blotch.</title>
        <authorList>
            <person name="Cheng Q."/>
        </authorList>
    </citation>
    <scope>NUCLEOTIDE SEQUENCE [LARGE SCALE GENOMIC DNA]</scope>
    <source>
        <strain evidence="3 4">NL1</strain>
    </source>
</reference>
<keyword evidence="1" id="KW-0175">Coiled coil</keyword>
<feature type="compositionally biased region" description="Basic and acidic residues" evidence="2">
    <location>
        <begin position="699"/>
        <end position="715"/>
    </location>
</feature>
<accession>A0A218YXK8</accession>